<organism evidence="2 3">
    <name type="scientific">Trifolium medium</name>
    <dbReference type="NCBI Taxonomy" id="97028"/>
    <lineage>
        <taxon>Eukaryota</taxon>
        <taxon>Viridiplantae</taxon>
        <taxon>Streptophyta</taxon>
        <taxon>Embryophyta</taxon>
        <taxon>Tracheophyta</taxon>
        <taxon>Spermatophyta</taxon>
        <taxon>Magnoliopsida</taxon>
        <taxon>eudicotyledons</taxon>
        <taxon>Gunneridae</taxon>
        <taxon>Pentapetalae</taxon>
        <taxon>rosids</taxon>
        <taxon>fabids</taxon>
        <taxon>Fabales</taxon>
        <taxon>Fabaceae</taxon>
        <taxon>Papilionoideae</taxon>
        <taxon>50 kb inversion clade</taxon>
        <taxon>NPAAA clade</taxon>
        <taxon>Hologalegina</taxon>
        <taxon>IRL clade</taxon>
        <taxon>Trifolieae</taxon>
        <taxon>Trifolium</taxon>
    </lineage>
</organism>
<keyword evidence="3" id="KW-1185">Reference proteome</keyword>
<name>A0A392V637_9FABA</name>
<evidence type="ECO:0000256" key="1">
    <source>
        <dbReference type="SAM" id="MobiDB-lite"/>
    </source>
</evidence>
<evidence type="ECO:0000313" key="2">
    <source>
        <dbReference type="EMBL" id="MCI82411.1"/>
    </source>
</evidence>
<dbReference type="AlphaFoldDB" id="A0A392V637"/>
<comment type="caution">
    <text evidence="2">The sequence shown here is derived from an EMBL/GenBank/DDBJ whole genome shotgun (WGS) entry which is preliminary data.</text>
</comment>
<accession>A0A392V637</accession>
<sequence length="41" mass="4659">KQLDPSAQHHHGLMSSDGLLMKQKHNLTHLPDPRRHSGPKK</sequence>
<dbReference type="Proteomes" id="UP000265520">
    <property type="component" value="Unassembled WGS sequence"/>
</dbReference>
<dbReference type="EMBL" id="LXQA011042553">
    <property type="protein sequence ID" value="MCI82411.1"/>
    <property type="molecule type" value="Genomic_DNA"/>
</dbReference>
<proteinExistence type="predicted"/>
<protein>
    <submittedName>
        <fullName evidence="2">Uncharacterized protein</fullName>
    </submittedName>
</protein>
<feature type="region of interest" description="Disordered" evidence="1">
    <location>
        <begin position="1"/>
        <end position="41"/>
    </location>
</feature>
<reference evidence="2 3" key="1">
    <citation type="journal article" date="2018" name="Front. Plant Sci.">
        <title>Red Clover (Trifolium pratense) and Zigzag Clover (T. medium) - A Picture of Genomic Similarities and Differences.</title>
        <authorList>
            <person name="Dluhosova J."/>
            <person name="Istvanek J."/>
            <person name="Nedelnik J."/>
            <person name="Repkova J."/>
        </authorList>
    </citation>
    <scope>NUCLEOTIDE SEQUENCE [LARGE SCALE GENOMIC DNA]</scope>
    <source>
        <strain evidence="3">cv. 10/8</strain>
        <tissue evidence="2">Leaf</tissue>
    </source>
</reference>
<feature type="non-terminal residue" evidence="2">
    <location>
        <position position="1"/>
    </location>
</feature>
<evidence type="ECO:0000313" key="3">
    <source>
        <dbReference type="Proteomes" id="UP000265520"/>
    </source>
</evidence>